<feature type="transmembrane region" description="Helical" evidence="6">
    <location>
        <begin position="89"/>
        <end position="106"/>
    </location>
</feature>
<accession>A0A918UGJ4</accession>
<keyword evidence="3 6" id="KW-0812">Transmembrane</keyword>
<dbReference type="Gene3D" id="1.20.1250.20">
    <property type="entry name" value="MFS general substrate transporter like domains"/>
    <property type="match status" value="1"/>
</dbReference>
<gene>
    <name evidence="8" type="ORF">GCM10010365_24680</name>
</gene>
<feature type="transmembrane region" description="Helical" evidence="6">
    <location>
        <begin position="370"/>
        <end position="390"/>
    </location>
</feature>
<dbReference type="InterPro" id="IPR036259">
    <property type="entry name" value="MFS_trans_sf"/>
</dbReference>
<reference evidence="8" key="1">
    <citation type="journal article" date="2014" name="Int. J. Syst. Evol. Microbiol.">
        <title>Complete genome sequence of Corynebacterium casei LMG S-19264T (=DSM 44701T), isolated from a smear-ripened cheese.</title>
        <authorList>
            <consortium name="US DOE Joint Genome Institute (JGI-PGF)"/>
            <person name="Walter F."/>
            <person name="Albersmeier A."/>
            <person name="Kalinowski J."/>
            <person name="Ruckert C."/>
        </authorList>
    </citation>
    <scope>NUCLEOTIDE SEQUENCE</scope>
    <source>
        <strain evidence="8">JCM 4815</strain>
    </source>
</reference>
<organism evidence="8 9">
    <name type="scientific">Streptomyces poonensis</name>
    <dbReference type="NCBI Taxonomy" id="68255"/>
    <lineage>
        <taxon>Bacteria</taxon>
        <taxon>Bacillati</taxon>
        <taxon>Actinomycetota</taxon>
        <taxon>Actinomycetes</taxon>
        <taxon>Kitasatosporales</taxon>
        <taxon>Streptomycetaceae</taxon>
        <taxon>Streptomyces</taxon>
    </lineage>
</organism>
<feature type="transmembrane region" description="Helical" evidence="6">
    <location>
        <begin position="112"/>
        <end position="135"/>
    </location>
</feature>
<dbReference type="Proteomes" id="UP000622166">
    <property type="component" value="Unassembled WGS sequence"/>
</dbReference>
<keyword evidence="2" id="KW-1003">Cell membrane</keyword>
<feature type="domain" description="Major facilitator superfamily (MFS) profile" evidence="7">
    <location>
        <begin position="21"/>
        <end position="394"/>
    </location>
</feature>
<evidence type="ECO:0000256" key="1">
    <source>
        <dbReference type="ARBA" id="ARBA00004651"/>
    </source>
</evidence>
<keyword evidence="4 6" id="KW-1133">Transmembrane helix</keyword>
<dbReference type="GO" id="GO:0005886">
    <property type="term" value="C:plasma membrane"/>
    <property type="evidence" value="ECO:0007669"/>
    <property type="project" value="UniProtKB-SubCell"/>
</dbReference>
<feature type="transmembrane region" description="Helical" evidence="6">
    <location>
        <begin position="310"/>
        <end position="333"/>
    </location>
</feature>
<evidence type="ECO:0000256" key="2">
    <source>
        <dbReference type="ARBA" id="ARBA00022475"/>
    </source>
</evidence>
<dbReference type="InterPro" id="IPR020846">
    <property type="entry name" value="MFS_dom"/>
</dbReference>
<feature type="transmembrane region" description="Helical" evidence="6">
    <location>
        <begin position="287"/>
        <end position="304"/>
    </location>
</feature>
<proteinExistence type="predicted"/>
<feature type="transmembrane region" description="Helical" evidence="6">
    <location>
        <begin position="147"/>
        <end position="170"/>
    </location>
</feature>
<protein>
    <submittedName>
        <fullName evidence="8">MFS transporter</fullName>
    </submittedName>
</protein>
<dbReference type="EMBL" id="BMVW01000003">
    <property type="protein sequence ID" value="GGZ04707.1"/>
    <property type="molecule type" value="Genomic_DNA"/>
</dbReference>
<comment type="subcellular location">
    <subcellularLocation>
        <location evidence="1">Cell membrane</location>
        <topology evidence="1">Multi-pass membrane protein</topology>
    </subcellularLocation>
</comment>
<dbReference type="SUPFAM" id="SSF103473">
    <property type="entry name" value="MFS general substrate transporter"/>
    <property type="match status" value="1"/>
</dbReference>
<evidence type="ECO:0000256" key="5">
    <source>
        <dbReference type="ARBA" id="ARBA00023136"/>
    </source>
</evidence>
<evidence type="ECO:0000256" key="3">
    <source>
        <dbReference type="ARBA" id="ARBA00022692"/>
    </source>
</evidence>
<dbReference type="GO" id="GO:0022857">
    <property type="term" value="F:transmembrane transporter activity"/>
    <property type="evidence" value="ECO:0007669"/>
    <property type="project" value="InterPro"/>
</dbReference>
<feature type="transmembrane region" description="Helical" evidence="6">
    <location>
        <begin position="255"/>
        <end position="275"/>
    </location>
</feature>
<keyword evidence="5 6" id="KW-0472">Membrane</keyword>
<dbReference type="RefSeq" id="WP_189858172.1">
    <property type="nucleotide sequence ID" value="NZ_BMVW01000003.1"/>
</dbReference>
<dbReference type="PANTHER" id="PTHR43124:SF3">
    <property type="entry name" value="CHLORAMPHENICOL EFFLUX PUMP RV0191"/>
    <property type="match status" value="1"/>
</dbReference>
<evidence type="ECO:0000256" key="6">
    <source>
        <dbReference type="SAM" id="Phobius"/>
    </source>
</evidence>
<dbReference type="CDD" id="cd17324">
    <property type="entry name" value="MFS_NepI_like"/>
    <property type="match status" value="1"/>
</dbReference>
<evidence type="ECO:0000313" key="8">
    <source>
        <dbReference type="EMBL" id="GGZ04707.1"/>
    </source>
</evidence>
<name>A0A918UGJ4_9ACTN</name>
<keyword evidence="9" id="KW-1185">Reference proteome</keyword>
<evidence type="ECO:0000313" key="9">
    <source>
        <dbReference type="Proteomes" id="UP000622166"/>
    </source>
</evidence>
<feature type="transmembrane region" description="Helical" evidence="6">
    <location>
        <begin position="176"/>
        <end position="195"/>
    </location>
</feature>
<dbReference type="PROSITE" id="PS50850">
    <property type="entry name" value="MFS"/>
    <property type="match status" value="1"/>
</dbReference>
<comment type="caution">
    <text evidence="8">The sequence shown here is derived from an EMBL/GenBank/DDBJ whole genome shotgun (WGS) entry which is preliminary data.</text>
</comment>
<dbReference type="InterPro" id="IPR050189">
    <property type="entry name" value="MFS_Efflux_Transporters"/>
</dbReference>
<dbReference type="InterPro" id="IPR011701">
    <property type="entry name" value="MFS"/>
</dbReference>
<feature type="transmembrane region" description="Helical" evidence="6">
    <location>
        <begin position="20"/>
        <end position="42"/>
    </location>
</feature>
<evidence type="ECO:0000259" key="7">
    <source>
        <dbReference type="PROSITE" id="PS50850"/>
    </source>
</evidence>
<dbReference type="PANTHER" id="PTHR43124">
    <property type="entry name" value="PURINE EFFLUX PUMP PBUE"/>
    <property type="match status" value="1"/>
</dbReference>
<reference evidence="8" key="2">
    <citation type="submission" date="2020-09" db="EMBL/GenBank/DDBJ databases">
        <authorList>
            <person name="Sun Q."/>
            <person name="Ohkuma M."/>
        </authorList>
    </citation>
    <scope>NUCLEOTIDE SEQUENCE</scope>
    <source>
        <strain evidence="8">JCM 4815</strain>
    </source>
</reference>
<feature type="transmembrane region" description="Helical" evidence="6">
    <location>
        <begin position="54"/>
        <end position="77"/>
    </location>
</feature>
<feature type="transmembrane region" description="Helical" evidence="6">
    <location>
        <begin position="222"/>
        <end position="243"/>
    </location>
</feature>
<evidence type="ECO:0000256" key="4">
    <source>
        <dbReference type="ARBA" id="ARBA00022989"/>
    </source>
</evidence>
<dbReference type="AlphaFoldDB" id="A0A918UGJ4"/>
<feature type="transmembrane region" description="Helical" evidence="6">
    <location>
        <begin position="345"/>
        <end position="364"/>
    </location>
</feature>
<dbReference type="Pfam" id="PF07690">
    <property type="entry name" value="MFS_1"/>
    <property type="match status" value="1"/>
</dbReference>
<sequence length="410" mass="40759">MDTAQSVVSPSGGVKPRTGFTAQLAVLVAMAFAIPAQLYLAIPVAGGIQQAFGVSAGAAAWTGSAFSLAYAVGFLVFGPLSDRVGRRPVLAFGTLATALATGAVAISPDFGWFLAFRVVQGLAAASFAPVALAYVAEHAPVARRAVALSFLTTGLLGAGLAGQVFGQAVADRWRLAFWPAALVYAAAATAFWLLLSPAGGRSSTAARGVAVAMVGLLRNRGVAAVFASALTVFGSFVALYAALNAHLRSTAGYDAADLLGVQALGALGLVTGPVVNRIAGARGPRPLTVAGFVTASAGLLLAQVTAVPAVLLAGTVVFVGGISLVVPGLVGLLHRLAPDATGAAVSFNTFVLFVGASLGQLAAAHTGYRTVPAVAAALTLAAACGVAAFARPAAERRPRGASAETAEEAA</sequence>